<name>B4I035_DROSE</name>
<dbReference type="EMBL" id="CH480819">
    <property type="protein sequence ID" value="EDW52866.1"/>
    <property type="molecule type" value="Genomic_DNA"/>
</dbReference>
<feature type="region of interest" description="Disordered" evidence="1">
    <location>
        <begin position="1060"/>
        <end position="1107"/>
    </location>
</feature>
<feature type="compositionally biased region" description="Polar residues" evidence="1">
    <location>
        <begin position="1"/>
        <end position="18"/>
    </location>
</feature>
<dbReference type="OMA" id="PYKVQRV"/>
<reference evidence="2 3" key="1">
    <citation type="journal article" date="2007" name="Nature">
        <title>Evolution of genes and genomes on the Drosophila phylogeny.</title>
        <authorList>
            <consortium name="Drosophila 12 Genomes Consortium"/>
            <person name="Clark A.G."/>
            <person name="Eisen M.B."/>
            <person name="Smith D.R."/>
            <person name="Bergman C.M."/>
            <person name="Oliver B."/>
            <person name="Markow T.A."/>
            <person name="Kaufman T.C."/>
            <person name="Kellis M."/>
            <person name="Gelbart W."/>
            <person name="Iyer V.N."/>
            <person name="Pollard D.A."/>
            <person name="Sackton T.B."/>
            <person name="Larracuente A.M."/>
            <person name="Singh N.D."/>
            <person name="Abad J.P."/>
            <person name="Abt D.N."/>
            <person name="Adryan B."/>
            <person name="Aguade M."/>
            <person name="Akashi H."/>
            <person name="Anderson W.W."/>
            <person name="Aquadro C.F."/>
            <person name="Ardell D.H."/>
            <person name="Arguello R."/>
            <person name="Artieri C.G."/>
            <person name="Barbash D.A."/>
            <person name="Barker D."/>
            <person name="Barsanti P."/>
            <person name="Batterham P."/>
            <person name="Batzoglou S."/>
            <person name="Begun D."/>
            <person name="Bhutkar A."/>
            <person name="Blanco E."/>
            <person name="Bosak S.A."/>
            <person name="Bradley R.K."/>
            <person name="Brand A.D."/>
            <person name="Brent M.R."/>
            <person name="Brooks A.N."/>
            <person name="Brown R.H."/>
            <person name="Butlin R.K."/>
            <person name="Caggese C."/>
            <person name="Calvi B.R."/>
            <person name="Bernardo de Carvalho A."/>
            <person name="Caspi A."/>
            <person name="Castrezana S."/>
            <person name="Celniker S.E."/>
            <person name="Chang J.L."/>
            <person name="Chapple C."/>
            <person name="Chatterji S."/>
            <person name="Chinwalla A."/>
            <person name="Civetta A."/>
            <person name="Clifton S.W."/>
            <person name="Comeron J.M."/>
            <person name="Costello J.C."/>
            <person name="Coyne J.A."/>
            <person name="Daub J."/>
            <person name="David R.G."/>
            <person name="Delcher A.L."/>
            <person name="Delehaunty K."/>
            <person name="Do C.B."/>
            <person name="Ebling H."/>
            <person name="Edwards K."/>
            <person name="Eickbush T."/>
            <person name="Evans J.D."/>
            <person name="Filipski A."/>
            <person name="Findeiss S."/>
            <person name="Freyhult E."/>
            <person name="Fulton L."/>
            <person name="Fulton R."/>
            <person name="Garcia A.C."/>
            <person name="Gardiner A."/>
            <person name="Garfield D.A."/>
            <person name="Garvin B.E."/>
            <person name="Gibson G."/>
            <person name="Gilbert D."/>
            <person name="Gnerre S."/>
            <person name="Godfrey J."/>
            <person name="Good R."/>
            <person name="Gotea V."/>
            <person name="Gravely B."/>
            <person name="Greenberg A.J."/>
            <person name="Griffiths-Jones S."/>
            <person name="Gross S."/>
            <person name="Guigo R."/>
            <person name="Gustafson E.A."/>
            <person name="Haerty W."/>
            <person name="Hahn M.W."/>
            <person name="Halligan D.L."/>
            <person name="Halpern A.L."/>
            <person name="Halter G.M."/>
            <person name="Han M.V."/>
            <person name="Heger A."/>
            <person name="Hillier L."/>
            <person name="Hinrichs A.S."/>
            <person name="Holmes I."/>
            <person name="Hoskins R.A."/>
            <person name="Hubisz M.J."/>
            <person name="Hultmark D."/>
            <person name="Huntley M.A."/>
            <person name="Jaffe D.B."/>
            <person name="Jagadeeshan S."/>
            <person name="Jeck W.R."/>
            <person name="Johnson J."/>
            <person name="Jones C.D."/>
            <person name="Jordan W.C."/>
            <person name="Karpen G.H."/>
            <person name="Kataoka E."/>
            <person name="Keightley P.D."/>
            <person name="Kheradpour P."/>
            <person name="Kirkness E.F."/>
            <person name="Koerich L.B."/>
            <person name="Kristiansen K."/>
            <person name="Kudrna D."/>
            <person name="Kulathinal R.J."/>
            <person name="Kumar S."/>
            <person name="Kwok R."/>
            <person name="Lander E."/>
            <person name="Langley C.H."/>
            <person name="Lapoint R."/>
            <person name="Lazzaro B.P."/>
            <person name="Lee S.J."/>
            <person name="Levesque L."/>
            <person name="Li R."/>
            <person name="Lin C.F."/>
            <person name="Lin M.F."/>
            <person name="Lindblad-Toh K."/>
            <person name="Llopart A."/>
            <person name="Long M."/>
            <person name="Low L."/>
            <person name="Lozovsky E."/>
            <person name="Lu J."/>
            <person name="Luo M."/>
            <person name="Machado C.A."/>
            <person name="Makalowski W."/>
            <person name="Marzo M."/>
            <person name="Matsuda M."/>
            <person name="Matzkin L."/>
            <person name="McAllister B."/>
            <person name="McBride C.S."/>
            <person name="McKernan B."/>
            <person name="McKernan K."/>
            <person name="Mendez-Lago M."/>
            <person name="Minx P."/>
            <person name="Mollenhauer M.U."/>
            <person name="Montooth K."/>
            <person name="Mount S.M."/>
            <person name="Mu X."/>
            <person name="Myers E."/>
            <person name="Negre B."/>
            <person name="Newfeld S."/>
            <person name="Nielsen R."/>
            <person name="Noor M.A."/>
            <person name="O'Grady P."/>
            <person name="Pachter L."/>
            <person name="Papaceit M."/>
            <person name="Parisi M.J."/>
            <person name="Parisi M."/>
            <person name="Parts L."/>
            <person name="Pedersen J.S."/>
            <person name="Pesole G."/>
            <person name="Phillippy A.M."/>
            <person name="Ponting C.P."/>
            <person name="Pop M."/>
            <person name="Porcelli D."/>
            <person name="Powell J.R."/>
            <person name="Prohaska S."/>
            <person name="Pruitt K."/>
            <person name="Puig M."/>
            <person name="Quesneville H."/>
            <person name="Ram K.R."/>
            <person name="Rand D."/>
            <person name="Rasmussen M.D."/>
            <person name="Reed L.K."/>
            <person name="Reenan R."/>
            <person name="Reily A."/>
            <person name="Remington K.A."/>
            <person name="Rieger T.T."/>
            <person name="Ritchie M.G."/>
            <person name="Robin C."/>
            <person name="Rogers Y.H."/>
            <person name="Rohde C."/>
            <person name="Rozas J."/>
            <person name="Rubenfield M.J."/>
            <person name="Ruiz A."/>
            <person name="Russo S."/>
            <person name="Salzberg S.L."/>
            <person name="Sanchez-Gracia A."/>
            <person name="Saranga D.J."/>
            <person name="Sato H."/>
            <person name="Schaeffer S.W."/>
            <person name="Schatz M.C."/>
            <person name="Schlenke T."/>
            <person name="Schwartz R."/>
            <person name="Segarra C."/>
            <person name="Singh R.S."/>
            <person name="Sirot L."/>
            <person name="Sirota M."/>
            <person name="Sisneros N.B."/>
            <person name="Smith C.D."/>
            <person name="Smith T.F."/>
            <person name="Spieth J."/>
            <person name="Stage D.E."/>
            <person name="Stark A."/>
            <person name="Stephan W."/>
            <person name="Strausberg R.L."/>
            <person name="Strempel S."/>
            <person name="Sturgill D."/>
            <person name="Sutton G."/>
            <person name="Sutton G.G."/>
            <person name="Tao W."/>
            <person name="Teichmann S."/>
            <person name="Tobari Y.N."/>
            <person name="Tomimura Y."/>
            <person name="Tsolas J.M."/>
            <person name="Valente V.L."/>
            <person name="Venter E."/>
            <person name="Venter J.C."/>
            <person name="Vicario S."/>
            <person name="Vieira F.G."/>
            <person name="Vilella A.J."/>
            <person name="Villasante A."/>
            <person name="Walenz B."/>
            <person name="Wang J."/>
            <person name="Wasserman M."/>
            <person name="Watts T."/>
            <person name="Wilson D."/>
            <person name="Wilson R.K."/>
            <person name="Wing R.A."/>
            <person name="Wolfner M.F."/>
            <person name="Wong A."/>
            <person name="Wong G.K."/>
            <person name="Wu C.I."/>
            <person name="Wu G."/>
            <person name="Yamamoto D."/>
            <person name="Yang H.P."/>
            <person name="Yang S.P."/>
            <person name="Yorke J.A."/>
            <person name="Yoshida K."/>
            <person name="Zdobnov E."/>
            <person name="Zhang P."/>
            <person name="Zhang Y."/>
            <person name="Zimin A.V."/>
            <person name="Baldwin J."/>
            <person name="Abdouelleil A."/>
            <person name="Abdulkadir J."/>
            <person name="Abebe A."/>
            <person name="Abera B."/>
            <person name="Abreu J."/>
            <person name="Acer S.C."/>
            <person name="Aftuck L."/>
            <person name="Alexander A."/>
            <person name="An P."/>
            <person name="Anderson E."/>
            <person name="Anderson S."/>
            <person name="Arachi H."/>
            <person name="Azer M."/>
            <person name="Bachantsang P."/>
            <person name="Barry A."/>
            <person name="Bayul T."/>
            <person name="Berlin A."/>
            <person name="Bessette D."/>
            <person name="Bloom T."/>
            <person name="Blye J."/>
            <person name="Boguslavskiy L."/>
            <person name="Bonnet C."/>
            <person name="Boukhgalter B."/>
            <person name="Bourzgui I."/>
            <person name="Brown A."/>
            <person name="Cahill P."/>
            <person name="Channer S."/>
            <person name="Cheshatsang Y."/>
            <person name="Chuda L."/>
            <person name="Citroen M."/>
            <person name="Collymore A."/>
            <person name="Cooke P."/>
            <person name="Costello M."/>
            <person name="D'Aco K."/>
            <person name="Daza R."/>
            <person name="De Haan G."/>
            <person name="DeGray S."/>
            <person name="DeMaso C."/>
            <person name="Dhargay N."/>
            <person name="Dooley K."/>
            <person name="Dooley E."/>
            <person name="Doricent M."/>
            <person name="Dorje P."/>
            <person name="Dorjee K."/>
            <person name="Dupes A."/>
            <person name="Elong R."/>
            <person name="Falk J."/>
            <person name="Farina A."/>
            <person name="Faro S."/>
            <person name="Ferguson D."/>
            <person name="Fisher S."/>
            <person name="Foley C.D."/>
            <person name="Franke A."/>
            <person name="Friedrich D."/>
            <person name="Gadbois L."/>
            <person name="Gearin G."/>
            <person name="Gearin C.R."/>
            <person name="Giannoukos G."/>
            <person name="Goode T."/>
            <person name="Graham J."/>
            <person name="Grandbois E."/>
            <person name="Grewal S."/>
            <person name="Gyaltsen K."/>
            <person name="Hafez N."/>
            <person name="Hagos B."/>
            <person name="Hall J."/>
            <person name="Henson C."/>
            <person name="Hollinger A."/>
            <person name="Honan T."/>
            <person name="Huard M.D."/>
            <person name="Hughes L."/>
            <person name="Hurhula B."/>
            <person name="Husby M.E."/>
            <person name="Kamat A."/>
            <person name="Kanga B."/>
            <person name="Kashin S."/>
            <person name="Khazanovich D."/>
            <person name="Kisner P."/>
            <person name="Lance K."/>
            <person name="Lara M."/>
            <person name="Lee W."/>
            <person name="Lennon N."/>
            <person name="Letendre F."/>
            <person name="LeVine R."/>
            <person name="Lipovsky A."/>
            <person name="Liu X."/>
            <person name="Liu J."/>
            <person name="Liu S."/>
            <person name="Lokyitsang T."/>
            <person name="Lokyitsang Y."/>
            <person name="Lubonja R."/>
            <person name="Lui A."/>
            <person name="MacDonald P."/>
            <person name="Magnisalis V."/>
            <person name="Maru K."/>
            <person name="Matthews C."/>
            <person name="McCusker W."/>
            <person name="McDonough S."/>
            <person name="Mehta T."/>
            <person name="Meldrim J."/>
            <person name="Meneus L."/>
            <person name="Mihai O."/>
            <person name="Mihalev A."/>
            <person name="Mihova T."/>
            <person name="Mittelman R."/>
            <person name="Mlenga V."/>
            <person name="Montmayeur A."/>
            <person name="Mulrain L."/>
            <person name="Navidi A."/>
            <person name="Naylor J."/>
            <person name="Negash T."/>
            <person name="Nguyen T."/>
            <person name="Nguyen N."/>
            <person name="Nicol R."/>
            <person name="Norbu C."/>
            <person name="Norbu N."/>
            <person name="Novod N."/>
            <person name="O'Neill B."/>
            <person name="Osman S."/>
            <person name="Markiewicz E."/>
            <person name="Oyono O.L."/>
            <person name="Patti C."/>
            <person name="Phunkhang P."/>
            <person name="Pierre F."/>
            <person name="Priest M."/>
            <person name="Raghuraman S."/>
            <person name="Rege F."/>
            <person name="Reyes R."/>
            <person name="Rise C."/>
            <person name="Rogov P."/>
            <person name="Ross K."/>
            <person name="Ryan E."/>
            <person name="Settipalli S."/>
            <person name="Shea T."/>
            <person name="Sherpa N."/>
            <person name="Shi L."/>
            <person name="Shih D."/>
            <person name="Sparrow T."/>
            <person name="Spaulding J."/>
            <person name="Stalker J."/>
            <person name="Stange-Thomann N."/>
            <person name="Stavropoulos S."/>
            <person name="Stone C."/>
            <person name="Strader C."/>
            <person name="Tesfaye S."/>
            <person name="Thomson T."/>
            <person name="Thoulutsang Y."/>
            <person name="Thoulutsang D."/>
            <person name="Topham K."/>
            <person name="Topping I."/>
            <person name="Tsamla T."/>
            <person name="Vassiliev H."/>
            <person name="Vo A."/>
            <person name="Wangchuk T."/>
            <person name="Wangdi T."/>
            <person name="Weiand M."/>
            <person name="Wilkinson J."/>
            <person name="Wilson A."/>
            <person name="Yadav S."/>
            <person name="Young G."/>
            <person name="Yu Q."/>
            <person name="Zembek L."/>
            <person name="Zhong D."/>
            <person name="Zimmer A."/>
            <person name="Zwirko Z."/>
            <person name="Jaffe D.B."/>
            <person name="Alvarez P."/>
            <person name="Brockman W."/>
            <person name="Butler J."/>
            <person name="Chin C."/>
            <person name="Gnerre S."/>
            <person name="Grabherr M."/>
            <person name="Kleber M."/>
            <person name="Mauceli E."/>
            <person name="MacCallum I."/>
        </authorList>
    </citation>
    <scope>NUCLEOTIDE SEQUENCE [LARGE SCALE GENOMIC DNA]</scope>
    <source>
        <strain evidence="3">Rob3c / Tucson 14021-0248.25</strain>
    </source>
</reference>
<dbReference type="Proteomes" id="UP000001292">
    <property type="component" value="Unassembled WGS sequence"/>
</dbReference>
<organism evidence="3">
    <name type="scientific">Drosophila sechellia</name>
    <name type="common">Fruit fly</name>
    <dbReference type="NCBI Taxonomy" id="7238"/>
    <lineage>
        <taxon>Eukaryota</taxon>
        <taxon>Metazoa</taxon>
        <taxon>Ecdysozoa</taxon>
        <taxon>Arthropoda</taxon>
        <taxon>Hexapoda</taxon>
        <taxon>Insecta</taxon>
        <taxon>Pterygota</taxon>
        <taxon>Neoptera</taxon>
        <taxon>Endopterygota</taxon>
        <taxon>Diptera</taxon>
        <taxon>Brachycera</taxon>
        <taxon>Muscomorpha</taxon>
        <taxon>Ephydroidea</taxon>
        <taxon>Drosophilidae</taxon>
        <taxon>Drosophila</taxon>
        <taxon>Sophophora</taxon>
    </lineage>
</organism>
<dbReference type="KEGG" id="dse:6612195"/>
<sequence>MASEDVQITSVIDANGQSLPLHGNSLGGPLGPPVKQERPDDAEIRELAAKMKEQQKQQAAQQASRQAAMQHSNGGAIAASSAGGNMQPPITNGNGQTNIMNYLSRHQKLPNGTMQVVPALASNGRSNGAVNDSGSDKKSSAGPCDEESIQGHFGWAQFGKVSIPYIYRQSEKYCSVRMIELKLLGKYLNCLHPDIYSSCTCVRSYYITDAEARLFIEINHKHCDGEFGRDIFNQKDLVVRLSDASKFYQFLDICYRKLVSGSKTPSEKCGFIRINKESVVPYTVRNNQQVVPLFYFEGETENLKTKAELLNGWDLAYLKFCCKVQGIRNELFSSENVAVISLTDIKSYFPNGTEFEDYWPSKVVDSNLLIGNRANVNNSVNWTRQPSAPPPKVTTSVSGSSGPSSSSGGNMGQNTSSASSSANTAGGQQVTSKSQQQHAASAAAAAATAHQQHLMKQRAAAAAAAAGANGVANAANSFGAAAVAAFNSQAAAAASMLQQSQGNNRMLSQATVQALASSGWMSGQTNLQLHAQMMAQQTHANANRVGSYREHMNNLMMSGSSRQPYSYNSPAISMSSVNNHSGGGGNAPPPLVRSAAGQNANHMSNVEQSMVQQQQQQTQQQQQPQQQQRHQNSTFNNHNNNHAPQQHSSPNSQTNSSHHHHHQQQPQHALAKSLSSSNNNSSGNSNTTRNSNSSNNSSSAAAVAAAAAAGYVQALLGGGGGAGGVAGGAGAGSNAFNYNLPSTRADYTNLALWNQLTPAQRLLISQQLKGASPTGSGGNITSGTASSHAAGKQNFPALPSLPLDTDLITMLDYNNPNKANKSQKSAGGVTFTKPIVPPLIPDGSGAEITLTKSRRAGGGGGGGGGDGGGGGGGGGVAAAGSGTTIPLNSTQALEDFEKKFTVMTDEMRAVIQKVLANPDLSTFIQTNSSSNNSANQNHLVPSYISPPMSPSVGGLNMGMAMSNVATLTLASNPNVTITPQLPGHFLHSPSSSCSSSSASNTAPSPLSSGGGGGGGSGGAGGAGGASSGATGRQKSVICSTKSNNLPMAILSLASNNLGGVSSNSGVRRNNNNTNSNYGRQTHSQSSSNHSNTQTTRTQQQSTPTDVIDLSSSRRSLAASAAYLQQHSSAVAQQQVAAAAVAQQQRLAAVAAHHAQQNGRSSSNSSNSGSSANASGNNNGTSNSGSSGNGSNGNGNASSNSASMHLQRHAALAHAAAAANAADSAQRLCVIPEIPTNNMNLTPYKVLKVCVDKHLVPCINMKAYNESEQLMTLIEFQKNFFPSVPLDHCKRLIEALGVELYKANRRQVQILMEYDRNYNENMPLVQVRDIIKYMTQLTFMTRQSEQPPAKRTRTS</sequence>
<dbReference type="OrthoDB" id="6497308at2759"/>
<feature type="region of interest" description="Disordered" evidence="1">
    <location>
        <begin position="1"/>
        <end position="85"/>
    </location>
</feature>
<evidence type="ECO:0000313" key="3">
    <source>
        <dbReference type="Proteomes" id="UP000001292"/>
    </source>
</evidence>
<feature type="region of interest" description="Disordered" evidence="1">
    <location>
        <begin position="557"/>
        <end position="697"/>
    </location>
</feature>
<keyword evidence="3" id="KW-1185">Reference proteome</keyword>
<evidence type="ECO:0000313" key="2">
    <source>
        <dbReference type="EMBL" id="EDW52866.1"/>
    </source>
</evidence>
<feature type="compositionally biased region" description="Low complexity" evidence="1">
    <location>
        <begin position="396"/>
        <end position="445"/>
    </location>
</feature>
<feature type="region of interest" description="Disordered" evidence="1">
    <location>
        <begin position="980"/>
        <end position="1031"/>
    </location>
</feature>
<feature type="compositionally biased region" description="Gly residues" evidence="1">
    <location>
        <begin position="856"/>
        <end position="877"/>
    </location>
</feature>
<feature type="compositionally biased region" description="Low complexity" evidence="1">
    <location>
        <begin position="1060"/>
        <end position="1102"/>
    </location>
</feature>
<dbReference type="PANTHER" id="PTHR42264">
    <property type="entry name" value="EPHRIN_REC_LIKE DOMAIN-CONTAINING PROTEIN"/>
    <property type="match status" value="1"/>
</dbReference>
<dbReference type="STRING" id="7238.B4I035"/>
<feature type="compositionally biased region" description="Polar residues" evidence="1">
    <location>
        <begin position="557"/>
        <end position="572"/>
    </location>
</feature>
<protein>
    <submittedName>
        <fullName evidence="2">GM12542</fullName>
    </submittedName>
</protein>
<feature type="compositionally biased region" description="Low complexity" evidence="1">
    <location>
        <begin position="1150"/>
        <end position="1185"/>
    </location>
</feature>
<feature type="compositionally biased region" description="Low complexity" evidence="1">
    <location>
        <begin position="1193"/>
        <end position="1202"/>
    </location>
</feature>
<feature type="compositionally biased region" description="Low complexity" evidence="1">
    <location>
        <begin position="56"/>
        <end position="85"/>
    </location>
</feature>
<proteinExistence type="predicted"/>
<evidence type="ECO:0000256" key="1">
    <source>
        <dbReference type="SAM" id="MobiDB-lite"/>
    </source>
</evidence>
<feature type="compositionally biased region" description="Low complexity" evidence="1">
    <location>
        <begin position="664"/>
        <end position="697"/>
    </location>
</feature>
<feature type="region of interest" description="Disordered" evidence="1">
    <location>
        <begin position="1150"/>
        <end position="1205"/>
    </location>
</feature>
<dbReference type="PANTHER" id="PTHR42264:SF3">
    <property type="entry name" value="F-BOX DOMAIN-CONTAINING PROTEIN-RELATED"/>
    <property type="match status" value="1"/>
</dbReference>
<dbReference type="HOGENOM" id="CLU_005693_1_0_1"/>
<feature type="compositionally biased region" description="Gly residues" evidence="1">
    <location>
        <begin position="1008"/>
        <end position="1026"/>
    </location>
</feature>
<gene>
    <name evidence="2" type="primary">Dsec\GM12542</name>
    <name evidence="2" type="ORF">Dsec_GM12542</name>
</gene>
<feature type="compositionally biased region" description="Polar residues" evidence="1">
    <location>
        <begin position="123"/>
        <end position="133"/>
    </location>
</feature>
<dbReference type="PhylomeDB" id="B4I035"/>
<feature type="region of interest" description="Disordered" evidence="1">
    <location>
        <begin position="123"/>
        <end position="145"/>
    </location>
</feature>
<feature type="compositionally biased region" description="Low complexity" evidence="1">
    <location>
        <begin position="612"/>
        <end position="656"/>
    </location>
</feature>
<feature type="compositionally biased region" description="Basic and acidic residues" evidence="1">
    <location>
        <begin position="35"/>
        <end position="55"/>
    </location>
</feature>
<accession>B4I035</accession>
<feature type="region of interest" description="Disordered" evidence="1">
    <location>
        <begin position="380"/>
        <end position="445"/>
    </location>
</feature>
<feature type="compositionally biased region" description="Polar residues" evidence="1">
    <location>
        <begin position="596"/>
        <end position="611"/>
    </location>
</feature>
<feature type="region of interest" description="Disordered" evidence="1">
    <location>
        <begin position="851"/>
        <end position="877"/>
    </location>
</feature>
<feature type="compositionally biased region" description="Low complexity" evidence="1">
    <location>
        <begin position="988"/>
        <end position="1007"/>
    </location>
</feature>